<proteinExistence type="predicted"/>
<organism evidence="1 2">
    <name type="scientific">Microbispora hainanensis</name>
    <dbReference type="NCBI Taxonomy" id="568844"/>
    <lineage>
        <taxon>Bacteria</taxon>
        <taxon>Bacillati</taxon>
        <taxon>Actinomycetota</taxon>
        <taxon>Actinomycetes</taxon>
        <taxon>Streptosporangiales</taxon>
        <taxon>Streptosporangiaceae</taxon>
        <taxon>Microbispora</taxon>
    </lineage>
</organism>
<evidence type="ECO:0000313" key="2">
    <source>
        <dbReference type="Proteomes" id="UP001432011"/>
    </source>
</evidence>
<dbReference type="InterPro" id="IPR045592">
    <property type="entry name" value="DUF6461"/>
</dbReference>
<keyword evidence="2" id="KW-1185">Reference proteome</keyword>
<sequence length="353" mass="37989">MAADEMRAHYLRFLESHQWLANALTWTVVHPWAETPPPVDVVASRLTGGGSPEIAELWIRETDLYPMEVVFAGASGPSMMLLEANGAYTSGPDVIRRLSVDARVWSLSWHVNGGERLTCAAGGEILAVVPGLDPALMTGPRPEAVADAIGPLRDAVASRPVTTRAEAWALKTAAMAVMESSTGARLTAEWVGDMRQAILIDPPLSAPLERRGFGHVEPDLDARLRHAPEAVRRAALLLSARDLTGRFGLDEPPIEDAIDVVAGGGALGEELRWGLLETQLQLHDGWVPVIPEGDDPDRAERLRAAAVVAVRLALLEAAGRAENFEALTCARWVLGDEWPSLRSAVEDLLTDVG</sequence>
<dbReference type="RefSeq" id="WP_328709429.1">
    <property type="nucleotide sequence ID" value="NZ_CP108085.1"/>
</dbReference>
<reference evidence="1" key="1">
    <citation type="submission" date="2022-10" db="EMBL/GenBank/DDBJ databases">
        <title>The complete genomes of actinobacterial strains from the NBC collection.</title>
        <authorList>
            <person name="Joergensen T.S."/>
            <person name="Alvarez Arevalo M."/>
            <person name="Sterndorff E.B."/>
            <person name="Faurdal D."/>
            <person name="Vuksanovic O."/>
            <person name="Mourched A.-S."/>
            <person name="Charusanti P."/>
            <person name="Shaw S."/>
            <person name="Blin K."/>
            <person name="Weber T."/>
        </authorList>
    </citation>
    <scope>NUCLEOTIDE SEQUENCE</scope>
    <source>
        <strain evidence="1">NBC_00254</strain>
    </source>
</reference>
<protein>
    <submittedName>
        <fullName evidence="1">DUF6461 domain-containing protein</fullName>
    </submittedName>
</protein>
<accession>A0ABZ1SQ07</accession>
<name>A0ABZ1SQ07_9ACTN</name>
<gene>
    <name evidence="1" type="ORF">OG913_38135</name>
</gene>
<dbReference type="Proteomes" id="UP001432011">
    <property type="component" value="Chromosome"/>
</dbReference>
<evidence type="ECO:0000313" key="1">
    <source>
        <dbReference type="EMBL" id="WUP75105.1"/>
    </source>
</evidence>
<dbReference type="EMBL" id="CP108085">
    <property type="protein sequence ID" value="WUP75105.1"/>
    <property type="molecule type" value="Genomic_DNA"/>
</dbReference>
<dbReference type="Pfam" id="PF20062">
    <property type="entry name" value="DUF6461"/>
    <property type="match status" value="1"/>
</dbReference>